<evidence type="ECO:0000259" key="17">
    <source>
        <dbReference type="PROSITE" id="PS50112"/>
    </source>
</evidence>
<evidence type="ECO:0000256" key="4">
    <source>
        <dbReference type="ARBA" id="ARBA00022475"/>
    </source>
</evidence>
<dbReference type="CDD" id="cd17546">
    <property type="entry name" value="REC_hyHK_CKI1_RcsC-like"/>
    <property type="match status" value="1"/>
</dbReference>
<keyword evidence="20" id="KW-1185">Reference proteome</keyword>
<evidence type="ECO:0000256" key="14">
    <source>
        <dbReference type="SAM" id="Phobius"/>
    </source>
</evidence>
<dbReference type="EMBL" id="CP151406">
    <property type="protein sequence ID" value="WZJ23070.1"/>
    <property type="molecule type" value="Genomic_DNA"/>
</dbReference>
<evidence type="ECO:0000259" key="16">
    <source>
        <dbReference type="PROSITE" id="PS50110"/>
    </source>
</evidence>
<dbReference type="PANTHER" id="PTHR45339">
    <property type="entry name" value="HYBRID SIGNAL TRANSDUCTION HISTIDINE KINASE J"/>
    <property type="match status" value="1"/>
</dbReference>
<dbReference type="SUPFAM" id="SSF47384">
    <property type="entry name" value="Homodimeric domain of signal transducing histidine kinase"/>
    <property type="match status" value="1"/>
</dbReference>
<dbReference type="Gene3D" id="3.30.450.20">
    <property type="entry name" value="PAS domain"/>
    <property type="match status" value="1"/>
</dbReference>
<dbReference type="CDD" id="cd16922">
    <property type="entry name" value="HATPase_EvgS-ArcB-TorS-like"/>
    <property type="match status" value="1"/>
</dbReference>
<dbReference type="SMART" id="SM00448">
    <property type="entry name" value="REC"/>
    <property type="match status" value="1"/>
</dbReference>
<dbReference type="Gene3D" id="3.40.50.2300">
    <property type="match status" value="1"/>
</dbReference>
<dbReference type="Proteomes" id="UP001479520">
    <property type="component" value="Chromosome"/>
</dbReference>
<evidence type="ECO:0000256" key="11">
    <source>
        <dbReference type="ARBA" id="ARBA00022989"/>
    </source>
</evidence>
<dbReference type="SMART" id="SM00388">
    <property type="entry name" value="HisKA"/>
    <property type="match status" value="1"/>
</dbReference>
<evidence type="ECO:0000256" key="1">
    <source>
        <dbReference type="ARBA" id="ARBA00000085"/>
    </source>
</evidence>
<dbReference type="PROSITE" id="PS50109">
    <property type="entry name" value="HIS_KIN"/>
    <property type="match status" value="1"/>
</dbReference>
<evidence type="ECO:0000256" key="12">
    <source>
        <dbReference type="ARBA" id="ARBA00023012"/>
    </source>
</evidence>
<evidence type="ECO:0000256" key="5">
    <source>
        <dbReference type="ARBA" id="ARBA00022553"/>
    </source>
</evidence>
<dbReference type="CDD" id="cd00082">
    <property type="entry name" value="HisKA"/>
    <property type="match status" value="1"/>
</dbReference>
<dbReference type="GO" id="GO:0005524">
    <property type="term" value="F:ATP binding"/>
    <property type="evidence" value="ECO:0007669"/>
    <property type="project" value="UniProtKB-KW"/>
</dbReference>
<evidence type="ECO:0000256" key="3">
    <source>
        <dbReference type="ARBA" id="ARBA00012438"/>
    </source>
</evidence>
<dbReference type="SUPFAM" id="SSF52172">
    <property type="entry name" value="CheY-like"/>
    <property type="match status" value="1"/>
</dbReference>
<dbReference type="NCBIfam" id="TIGR00229">
    <property type="entry name" value="sensory_box"/>
    <property type="match status" value="1"/>
</dbReference>
<dbReference type="Gene3D" id="1.10.287.130">
    <property type="match status" value="1"/>
</dbReference>
<keyword evidence="9" id="KW-0418">Kinase</keyword>
<keyword evidence="10 19" id="KW-0067">ATP-binding</keyword>
<feature type="transmembrane region" description="Helical" evidence="14">
    <location>
        <begin position="16"/>
        <end position="33"/>
    </location>
</feature>
<keyword evidence="14" id="KW-0472">Membrane</keyword>
<evidence type="ECO:0000259" key="18">
    <source>
        <dbReference type="PROSITE" id="PS50113"/>
    </source>
</evidence>
<dbReference type="InterPro" id="IPR000700">
    <property type="entry name" value="PAS-assoc_C"/>
</dbReference>
<dbReference type="PRINTS" id="PR00344">
    <property type="entry name" value="BCTRLSENSOR"/>
</dbReference>
<keyword evidence="7 14" id="KW-0812">Transmembrane</keyword>
<dbReference type="RefSeq" id="WP_341744501.1">
    <property type="nucleotide sequence ID" value="NZ_CP151406.1"/>
</dbReference>
<keyword evidence="6" id="KW-0808">Transferase</keyword>
<feature type="domain" description="Response regulatory" evidence="16">
    <location>
        <begin position="892"/>
        <end position="1011"/>
    </location>
</feature>
<keyword evidence="11 14" id="KW-1133">Transmembrane helix</keyword>
<dbReference type="Pfam" id="PF02518">
    <property type="entry name" value="HATPase_c"/>
    <property type="match status" value="1"/>
</dbReference>
<dbReference type="InterPro" id="IPR029150">
    <property type="entry name" value="dCache_3"/>
</dbReference>
<dbReference type="PROSITE" id="PS50112">
    <property type="entry name" value="PAS"/>
    <property type="match status" value="1"/>
</dbReference>
<accession>A0ABZ2XNX1</accession>
<feature type="modified residue" description="4-aspartylphosphate" evidence="13">
    <location>
        <position position="941"/>
    </location>
</feature>
<dbReference type="InterPro" id="IPR005467">
    <property type="entry name" value="His_kinase_dom"/>
</dbReference>
<dbReference type="InterPro" id="IPR003594">
    <property type="entry name" value="HATPase_dom"/>
</dbReference>
<evidence type="ECO:0000256" key="6">
    <source>
        <dbReference type="ARBA" id="ARBA00022679"/>
    </source>
</evidence>
<dbReference type="Pfam" id="PF00072">
    <property type="entry name" value="Response_reg"/>
    <property type="match status" value="1"/>
</dbReference>
<dbReference type="InterPro" id="IPR036890">
    <property type="entry name" value="HATPase_C_sf"/>
</dbReference>
<dbReference type="PANTHER" id="PTHR45339:SF1">
    <property type="entry name" value="HYBRID SIGNAL TRANSDUCTION HISTIDINE KINASE J"/>
    <property type="match status" value="1"/>
</dbReference>
<dbReference type="Pfam" id="PF13426">
    <property type="entry name" value="PAS_9"/>
    <property type="match status" value="1"/>
</dbReference>
<feature type="transmembrane region" description="Helical" evidence="14">
    <location>
        <begin position="328"/>
        <end position="350"/>
    </location>
</feature>
<evidence type="ECO:0000256" key="13">
    <source>
        <dbReference type="PROSITE-ProRule" id="PRU00169"/>
    </source>
</evidence>
<dbReference type="EC" id="2.7.13.3" evidence="3"/>
<sequence length="1015" mass="111884">MAESALGTASRLHRRWALAAFLVLPVIGTWLLHSGQQQKQALHEEQHTEALATTYRASLQTYDKATSILFSERIKQPEILRLMDAASGTSGDAQIPYRAQLFRLLSPTYRNLTQLGIRQLHFQTTDGTSFLRFHEPHKYGDNLLNIRPSIRQVLETGKPVQGFEAGRVKSGFRFVHPLLDGDRLLGSVETSISFLAIRDAMRQLQPTHEFHFVLAKSQTLPILFESERWLYGESLIHPDFLIEDPQVTLPDSPPPPSAEVAAINQLLAASDKVRQGMSEFRAFSLTVALDGKPWIVSLLPIRNVSDVTSAYILSYTPATFIQVLRTEFWTQFGLMMLTLGALLLLLIRLLKSRERLLREQRNLVAITETMGDGLYVLDENGRVVLVNAAALELLGFTREALVGKIGHYLFHRHGIDGCGPLSTCPIYQTVRGGKHFFGEERFSRADGSSVLVEVSSTPLYDGPRIVGSVTAFRDITQRKEDEQRLRQAMRSAEAANEAKSLFVANMSHEIRTPMNGILGLTALTLDTELDATQRQYLELVRQSAESLMLILNDVLDFSKMEAGRMTLESTPFSLRELSLGTARVLAARAAEKGLEILIEIEPEIPDLLIGDPGRLRQVLLNLIGNAIKFTEAGEVSLRICRAAGGSDDSCHLRLAVIDTGIGIPLDKQAEIFEAFGQADATVTRRFGGTGLGLTISREIVHLMGGELAVDSEPGKGSNFHFELQLPVSPEAINLPAGAPSAADGLWLLAIRNARLRKLLAAGLRRLGRQVQLCASSSELRQQLLQLHEQPEEKRFDVLVAEQEWLPASFAEMPLYRGGLRPGAVVIALTPMNVVSQAGARSFASRELPKPLLPEELLAAELEVREIARRPDRRRAADNPPEAAEATAPAPLHILLVEDNPINQRLACALLGKLGHRVRVANHGQEALDMLAAHTVDLVLMDVQMPVMDGLEATRQWRAREAADGRTPLPIIAMTANAMAGDRDACLNAGMNGYVSKPIDIRALQAEIERLCARSV</sequence>
<feature type="domain" description="Histidine kinase" evidence="15">
    <location>
        <begin position="505"/>
        <end position="727"/>
    </location>
</feature>
<dbReference type="Pfam" id="PF14827">
    <property type="entry name" value="dCache_3"/>
    <property type="match status" value="1"/>
</dbReference>
<evidence type="ECO:0000256" key="7">
    <source>
        <dbReference type="ARBA" id="ARBA00022692"/>
    </source>
</evidence>
<gene>
    <name evidence="19" type="ORF">AADV58_07950</name>
</gene>
<dbReference type="CDD" id="cd00130">
    <property type="entry name" value="PAS"/>
    <property type="match status" value="1"/>
</dbReference>
<comment type="catalytic activity">
    <reaction evidence="1">
        <text>ATP + protein L-histidine = ADP + protein N-phospho-L-histidine.</text>
        <dbReference type="EC" id="2.7.13.3"/>
    </reaction>
</comment>
<organism evidence="19 20">
    <name type="scientific">Azonexus hydrophilus</name>
    <dbReference type="NCBI Taxonomy" id="418702"/>
    <lineage>
        <taxon>Bacteria</taxon>
        <taxon>Pseudomonadati</taxon>
        <taxon>Pseudomonadota</taxon>
        <taxon>Betaproteobacteria</taxon>
        <taxon>Rhodocyclales</taxon>
        <taxon>Azonexaceae</taxon>
        <taxon>Azonexus</taxon>
    </lineage>
</organism>
<dbReference type="PROSITE" id="PS50113">
    <property type="entry name" value="PAC"/>
    <property type="match status" value="1"/>
</dbReference>
<dbReference type="InterPro" id="IPR003661">
    <property type="entry name" value="HisK_dim/P_dom"/>
</dbReference>
<dbReference type="PROSITE" id="PS50110">
    <property type="entry name" value="RESPONSE_REGULATORY"/>
    <property type="match status" value="1"/>
</dbReference>
<evidence type="ECO:0000313" key="20">
    <source>
        <dbReference type="Proteomes" id="UP001479520"/>
    </source>
</evidence>
<dbReference type="SMART" id="SM00091">
    <property type="entry name" value="PAS"/>
    <property type="match status" value="1"/>
</dbReference>
<evidence type="ECO:0000256" key="2">
    <source>
        <dbReference type="ARBA" id="ARBA00004651"/>
    </source>
</evidence>
<evidence type="ECO:0000256" key="9">
    <source>
        <dbReference type="ARBA" id="ARBA00022777"/>
    </source>
</evidence>
<name>A0ABZ2XNX1_9RHOO</name>
<reference evidence="19 20" key="1">
    <citation type="submission" date="2024-04" db="EMBL/GenBank/DDBJ databases">
        <title>Dissimilatory iodate-reducing microorganisms contribute to the enrichment of iodine in groundwater.</title>
        <authorList>
            <person name="Jiang Z."/>
        </authorList>
    </citation>
    <scope>NUCLEOTIDE SEQUENCE [LARGE SCALE GENOMIC DNA]</scope>
    <source>
        <strain evidence="19 20">NCP973</strain>
    </source>
</reference>
<evidence type="ECO:0000259" key="15">
    <source>
        <dbReference type="PROSITE" id="PS50109"/>
    </source>
</evidence>
<dbReference type="InterPro" id="IPR036097">
    <property type="entry name" value="HisK_dim/P_sf"/>
</dbReference>
<keyword evidence="12" id="KW-0902">Two-component regulatory system</keyword>
<dbReference type="SMART" id="SM00387">
    <property type="entry name" value="HATPase_c"/>
    <property type="match status" value="1"/>
</dbReference>
<keyword evidence="5 13" id="KW-0597">Phosphoprotein</keyword>
<evidence type="ECO:0000256" key="8">
    <source>
        <dbReference type="ARBA" id="ARBA00022741"/>
    </source>
</evidence>
<evidence type="ECO:0000313" key="19">
    <source>
        <dbReference type="EMBL" id="WZJ23070.1"/>
    </source>
</evidence>
<protein>
    <recommendedName>
        <fullName evidence="3">histidine kinase</fullName>
        <ecNumber evidence="3">2.7.13.3</ecNumber>
    </recommendedName>
</protein>
<dbReference type="InterPro" id="IPR001789">
    <property type="entry name" value="Sig_transdc_resp-reg_receiver"/>
</dbReference>
<dbReference type="Gene3D" id="3.30.565.10">
    <property type="entry name" value="Histidine kinase-like ATPase, C-terminal domain"/>
    <property type="match status" value="1"/>
</dbReference>
<keyword evidence="8" id="KW-0547">Nucleotide-binding</keyword>
<dbReference type="InterPro" id="IPR004358">
    <property type="entry name" value="Sig_transdc_His_kin-like_C"/>
</dbReference>
<dbReference type="InterPro" id="IPR035965">
    <property type="entry name" value="PAS-like_dom_sf"/>
</dbReference>
<dbReference type="SUPFAM" id="SSF55874">
    <property type="entry name" value="ATPase domain of HSP90 chaperone/DNA topoisomerase II/histidine kinase"/>
    <property type="match status" value="1"/>
</dbReference>
<feature type="domain" description="PAC" evidence="18">
    <location>
        <begin position="436"/>
        <end position="487"/>
    </location>
</feature>
<dbReference type="SUPFAM" id="SSF55785">
    <property type="entry name" value="PYP-like sensor domain (PAS domain)"/>
    <property type="match status" value="1"/>
</dbReference>
<proteinExistence type="predicted"/>
<dbReference type="InterPro" id="IPR011006">
    <property type="entry name" value="CheY-like_superfamily"/>
</dbReference>
<dbReference type="InterPro" id="IPR000014">
    <property type="entry name" value="PAS"/>
</dbReference>
<comment type="subcellular location">
    <subcellularLocation>
        <location evidence="2">Cell membrane</location>
        <topology evidence="2">Multi-pass membrane protein</topology>
    </subcellularLocation>
</comment>
<keyword evidence="4" id="KW-1003">Cell membrane</keyword>
<dbReference type="Pfam" id="PF00512">
    <property type="entry name" value="HisKA"/>
    <property type="match status" value="1"/>
</dbReference>
<feature type="domain" description="PAS" evidence="17">
    <location>
        <begin position="359"/>
        <end position="404"/>
    </location>
</feature>
<dbReference type="SUPFAM" id="SSF103190">
    <property type="entry name" value="Sensory domain-like"/>
    <property type="match status" value="1"/>
</dbReference>
<dbReference type="InterPro" id="IPR029151">
    <property type="entry name" value="Sensor-like_sf"/>
</dbReference>
<evidence type="ECO:0000256" key="10">
    <source>
        <dbReference type="ARBA" id="ARBA00022840"/>
    </source>
</evidence>